<evidence type="ECO:0000256" key="1">
    <source>
        <dbReference type="ARBA" id="ARBA00001947"/>
    </source>
</evidence>
<dbReference type="Proteomes" id="UP000319613">
    <property type="component" value="Unassembled WGS sequence"/>
</dbReference>
<dbReference type="GO" id="GO:0046872">
    <property type="term" value="F:metal ion binding"/>
    <property type="evidence" value="ECO:0007669"/>
    <property type="project" value="UniProtKB-KW"/>
</dbReference>
<dbReference type="EMBL" id="VMFF01000007">
    <property type="protein sequence ID" value="TSC66363.1"/>
    <property type="molecule type" value="Genomic_DNA"/>
</dbReference>
<evidence type="ECO:0000313" key="9">
    <source>
        <dbReference type="Proteomes" id="UP000319613"/>
    </source>
</evidence>
<evidence type="ECO:0000259" key="7">
    <source>
        <dbReference type="PROSITE" id="PS51790"/>
    </source>
</evidence>
<dbReference type="PANTHER" id="PTHR10173">
    <property type="entry name" value="METHIONINE SULFOXIDE REDUCTASE"/>
    <property type="match status" value="1"/>
</dbReference>
<comment type="cofactor">
    <cofactor evidence="1">
        <name>Zn(2+)</name>
        <dbReference type="ChEBI" id="CHEBI:29105"/>
    </cofactor>
</comment>
<organism evidence="8 9">
    <name type="scientific">Candidatus Doudnabacteria bacterium Gr01-1014_77</name>
    <dbReference type="NCBI Taxonomy" id="2017133"/>
    <lineage>
        <taxon>Bacteria</taxon>
        <taxon>Candidatus Doudnaibacteriota</taxon>
    </lineage>
</organism>
<dbReference type="InterPro" id="IPR028427">
    <property type="entry name" value="Met_Sox_Rdtase_MsrB"/>
</dbReference>
<evidence type="ECO:0000256" key="3">
    <source>
        <dbReference type="ARBA" id="ARBA00022723"/>
    </source>
</evidence>
<dbReference type="GO" id="GO:0006979">
    <property type="term" value="P:response to oxidative stress"/>
    <property type="evidence" value="ECO:0007669"/>
    <property type="project" value="InterPro"/>
</dbReference>
<dbReference type="NCBIfam" id="TIGR00357">
    <property type="entry name" value="peptide-methionine (R)-S-oxide reductase MsrB"/>
    <property type="match status" value="1"/>
</dbReference>
<protein>
    <recommendedName>
        <fullName evidence="2">peptide-methionine (R)-S-oxide reductase</fullName>
        <ecNumber evidence="2">1.8.4.12</ecNumber>
    </recommendedName>
</protein>
<dbReference type="EC" id="1.8.4.12" evidence="2"/>
<dbReference type="PROSITE" id="PS51790">
    <property type="entry name" value="MSRB"/>
    <property type="match status" value="1"/>
</dbReference>
<evidence type="ECO:0000256" key="4">
    <source>
        <dbReference type="ARBA" id="ARBA00022833"/>
    </source>
</evidence>
<sequence length="135" mass="15211">MTEENKVQLSDEEWKQKLTPEQYRIMRQKETEAPFSGEYVDVKEKGMFKCAACGNLLFSSDTKFDSGTGWPSFDQAIPGSVEMHEDNSQGMNRTEVTCARCGAHLGHVFDDGPTETTGKRFCINSACLMLQKEQK</sequence>
<evidence type="ECO:0000256" key="5">
    <source>
        <dbReference type="ARBA" id="ARBA00023002"/>
    </source>
</evidence>
<dbReference type="SUPFAM" id="SSF51316">
    <property type="entry name" value="Mss4-like"/>
    <property type="match status" value="1"/>
</dbReference>
<accession>A0A554JD87</accession>
<dbReference type="InterPro" id="IPR002579">
    <property type="entry name" value="Met_Sox_Rdtase_MsrB_dom"/>
</dbReference>
<dbReference type="GO" id="GO:0033743">
    <property type="term" value="F:peptide-methionine (R)-S-oxide reductase activity"/>
    <property type="evidence" value="ECO:0007669"/>
    <property type="project" value="UniProtKB-EC"/>
</dbReference>
<feature type="domain" description="MsrB" evidence="7">
    <location>
        <begin position="11"/>
        <end position="133"/>
    </location>
</feature>
<evidence type="ECO:0000313" key="8">
    <source>
        <dbReference type="EMBL" id="TSC66363.1"/>
    </source>
</evidence>
<dbReference type="AlphaFoldDB" id="A0A554JD87"/>
<proteinExistence type="predicted"/>
<comment type="catalytic activity">
    <reaction evidence="6">
        <text>L-methionyl-[protein] + [thioredoxin]-disulfide + H2O = L-methionyl-(R)-S-oxide-[protein] + [thioredoxin]-dithiol</text>
        <dbReference type="Rhea" id="RHEA:24164"/>
        <dbReference type="Rhea" id="RHEA-COMP:10698"/>
        <dbReference type="Rhea" id="RHEA-COMP:10700"/>
        <dbReference type="Rhea" id="RHEA-COMP:12313"/>
        <dbReference type="Rhea" id="RHEA-COMP:12314"/>
        <dbReference type="ChEBI" id="CHEBI:15377"/>
        <dbReference type="ChEBI" id="CHEBI:16044"/>
        <dbReference type="ChEBI" id="CHEBI:29950"/>
        <dbReference type="ChEBI" id="CHEBI:45764"/>
        <dbReference type="ChEBI" id="CHEBI:50058"/>
        <dbReference type="EC" id="1.8.4.12"/>
    </reaction>
</comment>
<gene>
    <name evidence="8" type="ORF">G01um101477_118</name>
</gene>
<dbReference type="PANTHER" id="PTHR10173:SF52">
    <property type="entry name" value="METHIONINE-R-SULFOXIDE REDUCTASE B1"/>
    <property type="match status" value="1"/>
</dbReference>
<evidence type="ECO:0000256" key="6">
    <source>
        <dbReference type="ARBA" id="ARBA00048488"/>
    </source>
</evidence>
<dbReference type="Gene3D" id="2.170.150.20">
    <property type="entry name" value="Peptide methionine sulfoxide reductase"/>
    <property type="match status" value="1"/>
</dbReference>
<reference evidence="8 9" key="1">
    <citation type="submission" date="2017-07" db="EMBL/GenBank/DDBJ databases">
        <title>Mechanisms for carbon and nitrogen cycling indicate functional differentiation within the Candidate Phyla Radiation.</title>
        <authorList>
            <person name="Danczak R.E."/>
            <person name="Johnston M.D."/>
            <person name="Kenah C."/>
            <person name="Slattery M."/>
            <person name="Wrighton K.C."/>
            <person name="Wilkins M.J."/>
        </authorList>
    </citation>
    <scope>NUCLEOTIDE SEQUENCE [LARGE SCALE GENOMIC DNA]</scope>
    <source>
        <strain evidence="8">Gr01-1014_77</strain>
    </source>
</reference>
<dbReference type="GO" id="GO:0030091">
    <property type="term" value="P:protein repair"/>
    <property type="evidence" value="ECO:0007669"/>
    <property type="project" value="InterPro"/>
</dbReference>
<keyword evidence="3" id="KW-0479">Metal-binding</keyword>
<keyword evidence="5" id="KW-0560">Oxidoreductase</keyword>
<dbReference type="GO" id="GO:0005737">
    <property type="term" value="C:cytoplasm"/>
    <property type="evidence" value="ECO:0007669"/>
    <property type="project" value="TreeGrafter"/>
</dbReference>
<comment type="caution">
    <text evidence="8">The sequence shown here is derived from an EMBL/GenBank/DDBJ whole genome shotgun (WGS) entry which is preliminary data.</text>
</comment>
<dbReference type="InterPro" id="IPR011057">
    <property type="entry name" value="Mss4-like_sf"/>
</dbReference>
<name>A0A554JD87_9BACT</name>
<dbReference type="FunFam" id="2.170.150.20:FF:000009">
    <property type="entry name" value="Peptide-methionine (R)-S-oxide reductase"/>
    <property type="match status" value="1"/>
</dbReference>
<evidence type="ECO:0000256" key="2">
    <source>
        <dbReference type="ARBA" id="ARBA00012499"/>
    </source>
</evidence>
<keyword evidence="4" id="KW-0862">Zinc</keyword>
<dbReference type="Pfam" id="PF01641">
    <property type="entry name" value="SelR"/>
    <property type="match status" value="1"/>
</dbReference>